<dbReference type="InterPro" id="IPR018490">
    <property type="entry name" value="cNMP-bd_dom_sf"/>
</dbReference>
<comment type="caution">
    <text evidence="5">The sequence shown here is derived from an EMBL/GenBank/DDBJ whole genome shotgun (WGS) entry which is preliminary data.</text>
</comment>
<keyword evidence="6" id="KW-1185">Reference proteome</keyword>
<evidence type="ECO:0000256" key="2">
    <source>
        <dbReference type="ARBA" id="ARBA00023125"/>
    </source>
</evidence>
<dbReference type="Pfam" id="PF13545">
    <property type="entry name" value="HTH_Crp_2"/>
    <property type="match status" value="1"/>
</dbReference>
<dbReference type="EMBL" id="PVWJ01000035">
    <property type="protein sequence ID" value="PSB03307.1"/>
    <property type="molecule type" value="Genomic_DNA"/>
</dbReference>
<dbReference type="SMART" id="SM00419">
    <property type="entry name" value="HTH_CRP"/>
    <property type="match status" value="1"/>
</dbReference>
<evidence type="ECO:0000259" key="4">
    <source>
        <dbReference type="PROSITE" id="PS51063"/>
    </source>
</evidence>
<organism evidence="5 6">
    <name type="scientific">Merismopedia glauca CCAP 1448/3</name>
    <dbReference type="NCBI Taxonomy" id="1296344"/>
    <lineage>
        <taxon>Bacteria</taxon>
        <taxon>Bacillati</taxon>
        <taxon>Cyanobacteriota</taxon>
        <taxon>Cyanophyceae</taxon>
        <taxon>Synechococcales</taxon>
        <taxon>Merismopediaceae</taxon>
        <taxon>Merismopedia</taxon>
    </lineage>
</organism>
<feature type="domain" description="HTH crp-type" evidence="4">
    <location>
        <begin position="115"/>
        <end position="188"/>
    </location>
</feature>
<proteinExistence type="predicted"/>
<name>A0A2T1C587_9CYAN</name>
<dbReference type="Proteomes" id="UP000238762">
    <property type="component" value="Unassembled WGS sequence"/>
</dbReference>
<dbReference type="RefSeq" id="WP_106288314.1">
    <property type="nucleotide sequence ID" value="NZ_CAWNTC010000009.1"/>
</dbReference>
<dbReference type="InterPro" id="IPR036388">
    <property type="entry name" value="WH-like_DNA-bd_sf"/>
</dbReference>
<evidence type="ECO:0000313" key="5">
    <source>
        <dbReference type="EMBL" id="PSB03307.1"/>
    </source>
</evidence>
<accession>A0A2T1C587</accession>
<dbReference type="OrthoDB" id="581549at2"/>
<evidence type="ECO:0000313" key="6">
    <source>
        <dbReference type="Proteomes" id="UP000238762"/>
    </source>
</evidence>
<dbReference type="InterPro" id="IPR036390">
    <property type="entry name" value="WH_DNA-bd_sf"/>
</dbReference>
<dbReference type="SUPFAM" id="SSF46785">
    <property type="entry name" value="Winged helix' DNA-binding domain"/>
    <property type="match status" value="1"/>
</dbReference>
<keyword evidence="1" id="KW-0805">Transcription regulation</keyword>
<evidence type="ECO:0000256" key="1">
    <source>
        <dbReference type="ARBA" id="ARBA00023015"/>
    </source>
</evidence>
<keyword evidence="3" id="KW-0804">Transcription</keyword>
<dbReference type="Gene3D" id="1.10.10.10">
    <property type="entry name" value="Winged helix-like DNA-binding domain superfamily/Winged helix DNA-binding domain"/>
    <property type="match status" value="1"/>
</dbReference>
<dbReference type="AlphaFoldDB" id="A0A2T1C587"/>
<dbReference type="GO" id="GO:0003700">
    <property type="term" value="F:DNA-binding transcription factor activity"/>
    <property type="evidence" value="ECO:0007669"/>
    <property type="project" value="InterPro"/>
</dbReference>
<dbReference type="GO" id="GO:0003677">
    <property type="term" value="F:DNA binding"/>
    <property type="evidence" value="ECO:0007669"/>
    <property type="project" value="UniProtKB-KW"/>
</dbReference>
<reference evidence="5 6" key="1">
    <citation type="submission" date="2018-02" db="EMBL/GenBank/DDBJ databases">
        <authorList>
            <person name="Cohen D.B."/>
            <person name="Kent A.D."/>
        </authorList>
    </citation>
    <scope>NUCLEOTIDE SEQUENCE [LARGE SCALE GENOMIC DNA]</scope>
    <source>
        <strain evidence="5 6">CCAP 1448/3</strain>
    </source>
</reference>
<dbReference type="InterPro" id="IPR018335">
    <property type="entry name" value="Tscrpt_reg_HTH_Crp-type_CS"/>
</dbReference>
<dbReference type="PROSITE" id="PS51063">
    <property type="entry name" value="HTH_CRP_2"/>
    <property type="match status" value="1"/>
</dbReference>
<dbReference type="SUPFAM" id="SSF51206">
    <property type="entry name" value="cAMP-binding domain-like"/>
    <property type="match status" value="1"/>
</dbReference>
<evidence type="ECO:0000256" key="3">
    <source>
        <dbReference type="ARBA" id="ARBA00023163"/>
    </source>
</evidence>
<dbReference type="InterPro" id="IPR012318">
    <property type="entry name" value="HTH_CRP"/>
</dbReference>
<dbReference type="PROSITE" id="PS00042">
    <property type="entry name" value="HTH_CRP_1"/>
    <property type="match status" value="1"/>
</dbReference>
<sequence>MSTVLPSQTLGTALYQENFSLRSPLPLKNNYLWKIETGVVRTFTWLEDGTLVTTGLWGPGDLVGKALSTLDPYQIESLTHVQASLLPLENEQIRSEWLLNHLQQIEALIVIRSYRRVDMMLVKLLVWLGKRFGRAVETGNLIDLRLTHHDLAEMLGTTRVTVTRILGKLEEQGLIQRLQLQRIVLKEDELWHYEI</sequence>
<dbReference type="CDD" id="cd00092">
    <property type="entry name" value="HTH_CRP"/>
    <property type="match status" value="1"/>
</dbReference>
<protein>
    <submittedName>
        <fullName evidence="5">Crp/Fnr family transcriptional regulator</fullName>
    </submittedName>
</protein>
<keyword evidence="2" id="KW-0238">DNA-binding</keyword>
<reference evidence="5 6" key="2">
    <citation type="submission" date="2018-03" db="EMBL/GenBank/DDBJ databases">
        <title>The ancient ancestry and fast evolution of plastids.</title>
        <authorList>
            <person name="Moore K.R."/>
            <person name="Magnabosco C."/>
            <person name="Momper L."/>
            <person name="Gold D.A."/>
            <person name="Bosak T."/>
            <person name="Fournier G.P."/>
        </authorList>
    </citation>
    <scope>NUCLEOTIDE SEQUENCE [LARGE SCALE GENOMIC DNA]</scope>
    <source>
        <strain evidence="5 6">CCAP 1448/3</strain>
    </source>
</reference>
<dbReference type="PRINTS" id="PR00034">
    <property type="entry name" value="HTHCRP"/>
</dbReference>
<gene>
    <name evidence="5" type="ORF">C7B64_09020</name>
</gene>